<dbReference type="Proteomes" id="UP001637990">
    <property type="component" value="Unassembled WGS sequence"/>
</dbReference>
<sequence>MSDVMPLNQAPRHLEGLTTASINAERAFKAATSSENLHYPEVQRYTWAAAAILHCDILRYVVTFENSTREGLVRLLWMGDIVSMLYEARIWFYETGHMNLQTIASENGNDVSAIQARLKELKKRYPLAGIDAFSNFRNKVGHHYDPSFVVHLHAFSEMDADGFYDVLTNYAKFSGQWVLLCKDVIKQASDRR</sequence>
<evidence type="ECO:0000313" key="1">
    <source>
        <dbReference type="EMBL" id="MFO3707082.1"/>
    </source>
</evidence>
<dbReference type="EMBL" id="JBJGBS010000147">
    <property type="protein sequence ID" value="MFO3707082.1"/>
    <property type="molecule type" value="Genomic_DNA"/>
</dbReference>
<gene>
    <name evidence="1" type="ORF">ACI6Q5_19410</name>
</gene>
<organism evidence="1 2">
    <name type="scientific">Xanthomonas codiaei</name>
    <dbReference type="NCBI Taxonomy" id="56463"/>
    <lineage>
        <taxon>Bacteria</taxon>
        <taxon>Pseudomonadati</taxon>
        <taxon>Pseudomonadota</taxon>
        <taxon>Gammaproteobacteria</taxon>
        <taxon>Lysobacterales</taxon>
        <taxon>Lysobacteraceae</taxon>
        <taxon>Xanthomonas</taxon>
    </lineage>
</organism>
<name>A0ABW9MS88_9XANT</name>
<keyword evidence="2" id="KW-1185">Reference proteome</keyword>
<comment type="caution">
    <text evidence="1">The sequence shown here is derived from an EMBL/GenBank/DDBJ whole genome shotgun (WGS) entry which is preliminary data.</text>
</comment>
<protein>
    <recommendedName>
        <fullName evidence="3">Cthe-2314-like HEPN domain-containing protein</fullName>
    </recommendedName>
</protein>
<dbReference type="RefSeq" id="WP_146091952.1">
    <property type="nucleotide sequence ID" value="NZ_JBJGBS010000147.1"/>
</dbReference>
<accession>A0ABW9MS88</accession>
<evidence type="ECO:0000313" key="2">
    <source>
        <dbReference type="Proteomes" id="UP001637990"/>
    </source>
</evidence>
<evidence type="ECO:0008006" key="3">
    <source>
        <dbReference type="Google" id="ProtNLM"/>
    </source>
</evidence>
<reference evidence="1 2" key="1">
    <citation type="submission" date="2024-11" db="EMBL/GenBank/DDBJ databases">
        <title>Genome sequencing of Xanthomonas codiaei.</title>
        <authorList>
            <person name="Studholme D.J."/>
        </authorList>
    </citation>
    <scope>NUCLEOTIDE SEQUENCE [LARGE SCALE GENOMIC DNA]</scope>
    <source>
        <strain evidence="1 2">NCPPB 4350</strain>
    </source>
</reference>
<proteinExistence type="predicted"/>